<evidence type="ECO:0000313" key="1">
    <source>
        <dbReference type="EMBL" id="AZU03136.1"/>
    </source>
</evidence>
<dbReference type="AlphaFoldDB" id="A0A3T0E7F8"/>
<dbReference type="Proteomes" id="UP000286954">
    <property type="component" value="Chromosome"/>
</dbReference>
<proteinExistence type="predicted"/>
<keyword evidence="2" id="KW-1185">Reference proteome</keyword>
<dbReference type="Pfam" id="PF12802">
    <property type="entry name" value="MarR_2"/>
    <property type="match status" value="1"/>
</dbReference>
<dbReference type="GO" id="GO:0003700">
    <property type="term" value="F:DNA-binding transcription factor activity"/>
    <property type="evidence" value="ECO:0007669"/>
    <property type="project" value="InterPro"/>
</dbReference>
<dbReference type="EMBL" id="CP018911">
    <property type="protein sequence ID" value="AZU03136.1"/>
    <property type="molecule type" value="Genomic_DNA"/>
</dbReference>
<dbReference type="Gene3D" id="1.10.10.10">
    <property type="entry name" value="Winged helix-like DNA-binding domain superfamily/Winged helix DNA-binding domain"/>
    <property type="match status" value="1"/>
</dbReference>
<reference evidence="1 2" key="1">
    <citation type="submission" date="2016-12" db="EMBL/GenBank/DDBJ databases">
        <title>The genome of dimorphic prosthecate Glycocaulis alkaliphilus 6b-8t, isolated from crude oil dictates its adaptability in petroleum environments.</title>
        <authorList>
            <person name="Wu X.-L."/>
            <person name="Geng S."/>
        </authorList>
    </citation>
    <scope>NUCLEOTIDE SEQUENCE [LARGE SCALE GENOMIC DNA]</scope>
    <source>
        <strain evidence="1 2">6B-8</strain>
    </source>
</reference>
<accession>A0A3T0E7F8</accession>
<protein>
    <submittedName>
        <fullName evidence="1">Uncharacterized protein</fullName>
    </submittedName>
</protein>
<name>A0A3T0E7F8_9PROT</name>
<dbReference type="InterPro" id="IPR000835">
    <property type="entry name" value="HTH_MarR-typ"/>
</dbReference>
<evidence type="ECO:0000313" key="2">
    <source>
        <dbReference type="Proteomes" id="UP000286954"/>
    </source>
</evidence>
<dbReference type="KEGG" id="gak:X907_0589"/>
<gene>
    <name evidence="1" type="ORF">X907_0589</name>
</gene>
<dbReference type="InterPro" id="IPR036388">
    <property type="entry name" value="WH-like_DNA-bd_sf"/>
</dbReference>
<sequence length="353" mass="38452">MKARFYRFLGALARSDEPLTQAQIVTASGLSQATVSRCAQEGIRQGLLAATGLDSCTPGRPASAYQLIRENVYVAGCIVRPGRFEIGLYDLDLDPVRLNGHTLRPAGFPMTAWSDADIIEAITGPLEDWRRFGPVRERLGLISVIDYHHGVPPERLAGLERALSGHFGLACAVTDPPGQAAAHAVYHWPALAGRVLFCVWLEGDLMWCQYYEAGWPAGRLKMARPPEDFLQVPDRGAPTPEHPVHGFADTPGWVKEDGPLAPSAARQLDQQAERLARRLFPHSLARFHEEIPLAGVIAGTWRRDVLERAAQSLSRLHAHNYPHKPGFACIGLHVAGEGAAIAADLAATRLTLA</sequence>
<dbReference type="RefSeq" id="WP_170175436.1">
    <property type="nucleotide sequence ID" value="NZ_BMFB01000002.1"/>
</dbReference>
<organism evidence="1 2">
    <name type="scientific">Glycocaulis alkaliphilus</name>
    <dbReference type="NCBI Taxonomy" id="1434191"/>
    <lineage>
        <taxon>Bacteria</taxon>
        <taxon>Pseudomonadati</taxon>
        <taxon>Pseudomonadota</taxon>
        <taxon>Alphaproteobacteria</taxon>
        <taxon>Maricaulales</taxon>
        <taxon>Maricaulaceae</taxon>
        <taxon>Glycocaulis</taxon>
    </lineage>
</organism>